<dbReference type="RefSeq" id="WP_136640284.1">
    <property type="nucleotide sequence ID" value="NZ_QYRT01000001.1"/>
</dbReference>
<accession>A0A4T2C9M6</accession>
<dbReference type="OrthoDB" id="9797252at2"/>
<proteinExistence type="inferred from homology"/>
<comment type="caution">
    <text evidence="5">The sequence shown here is derived from an EMBL/GenBank/DDBJ whole genome shotgun (WGS) entry which is preliminary data.</text>
</comment>
<keyword evidence="6" id="KW-1185">Reference proteome</keyword>
<dbReference type="PROSITE" id="PS01131">
    <property type="entry name" value="RRNA_A_DIMETH"/>
    <property type="match status" value="1"/>
</dbReference>
<dbReference type="Proteomes" id="UP000306192">
    <property type="component" value="Unassembled WGS sequence"/>
</dbReference>
<dbReference type="Gene3D" id="3.40.50.150">
    <property type="entry name" value="Vaccinia Virus protein VP39"/>
    <property type="match status" value="1"/>
</dbReference>
<evidence type="ECO:0000256" key="2">
    <source>
        <dbReference type="ARBA" id="ARBA00022603"/>
    </source>
</evidence>
<keyword evidence="3 5" id="KW-0808">Transferase</keyword>
<comment type="similarity">
    <text evidence="1">Belongs to the methyltransferase superfamily.</text>
</comment>
<dbReference type="GO" id="GO:0000179">
    <property type="term" value="F:rRNA (adenine-N6,N6-)-dimethyltransferase activity"/>
    <property type="evidence" value="ECO:0007669"/>
    <property type="project" value="InterPro"/>
</dbReference>
<gene>
    <name evidence="5" type="ORF">D4765_00655</name>
</gene>
<dbReference type="InterPro" id="IPR051052">
    <property type="entry name" value="Diverse_substrate_MTase"/>
</dbReference>
<evidence type="ECO:0000313" key="6">
    <source>
        <dbReference type="Proteomes" id="UP000306192"/>
    </source>
</evidence>
<dbReference type="PANTHER" id="PTHR44942:SF4">
    <property type="entry name" value="METHYLTRANSFERASE TYPE 11 DOMAIN-CONTAINING PROTEIN"/>
    <property type="match status" value="1"/>
</dbReference>
<sequence length="256" mass="27892">MARDNTHALSFGLAVDDYERGRPSYPAAAVDWMLAQSSPNEPPSAADLVIVDVGAGTGKFTASFAERGLNVTAVEPDSAMRARFSARFPHVEALEGTGESLPLPDTSVDLVTFAQAWHWVDVEAASAEIARVLKPGGTLGLIWNIRDDSVEWVRQLGEIMGASAAEEYETLTPPVGASLERVAHADFFWDNPLSREQLLAMVTSRSYIIAMSEDKRRALLQQLEELLDEHPQLAGHDTYVMPYVTSVTLARALPVS</sequence>
<evidence type="ECO:0000313" key="5">
    <source>
        <dbReference type="EMBL" id="TIH40947.1"/>
    </source>
</evidence>
<evidence type="ECO:0000259" key="4">
    <source>
        <dbReference type="Pfam" id="PF08241"/>
    </source>
</evidence>
<protein>
    <submittedName>
        <fullName evidence="5">Class I SAM-dependent methyltransferase</fullName>
    </submittedName>
</protein>
<name>A0A4T2C9M6_9MICO</name>
<dbReference type="PANTHER" id="PTHR44942">
    <property type="entry name" value="METHYLTRANSF_11 DOMAIN-CONTAINING PROTEIN"/>
    <property type="match status" value="1"/>
</dbReference>
<feature type="domain" description="Methyltransferase type 11" evidence="4">
    <location>
        <begin position="51"/>
        <end position="139"/>
    </location>
</feature>
<organism evidence="5 6">
    <name type="scientific">Subtercola vilae</name>
    <dbReference type="NCBI Taxonomy" id="2056433"/>
    <lineage>
        <taxon>Bacteria</taxon>
        <taxon>Bacillati</taxon>
        <taxon>Actinomycetota</taxon>
        <taxon>Actinomycetes</taxon>
        <taxon>Micrococcales</taxon>
        <taxon>Microbacteriaceae</taxon>
        <taxon>Subtercola</taxon>
    </lineage>
</organism>
<dbReference type="Pfam" id="PF08241">
    <property type="entry name" value="Methyltransf_11"/>
    <property type="match status" value="1"/>
</dbReference>
<reference evidence="5 6" key="1">
    <citation type="journal article" date="2019" name="Microorganisms">
        <title>Systematic Affiliation and Genome Analysis of Subtercola vilae DB165(T) with Particular Emphasis on Cold Adaptation of an Isolate from a High-Altitude Cold Volcano Lake.</title>
        <authorList>
            <person name="Villalobos A.S."/>
            <person name="Wiese J."/>
            <person name="Imhoff J.F."/>
            <person name="Dorador C."/>
            <person name="Keller A."/>
            <person name="Hentschel U."/>
        </authorList>
    </citation>
    <scope>NUCLEOTIDE SEQUENCE [LARGE SCALE GENOMIC DNA]</scope>
    <source>
        <strain evidence="5 6">DB165</strain>
    </source>
</reference>
<dbReference type="InterPro" id="IPR020596">
    <property type="entry name" value="rRNA_Ade_Mease_Trfase_CS"/>
</dbReference>
<keyword evidence="2 5" id="KW-0489">Methyltransferase</keyword>
<evidence type="ECO:0000256" key="1">
    <source>
        <dbReference type="ARBA" id="ARBA00008361"/>
    </source>
</evidence>
<dbReference type="AlphaFoldDB" id="A0A4T2C9M6"/>
<dbReference type="SUPFAM" id="SSF53335">
    <property type="entry name" value="S-adenosyl-L-methionine-dependent methyltransferases"/>
    <property type="match status" value="1"/>
</dbReference>
<dbReference type="InterPro" id="IPR013216">
    <property type="entry name" value="Methyltransf_11"/>
</dbReference>
<dbReference type="InterPro" id="IPR029063">
    <property type="entry name" value="SAM-dependent_MTases_sf"/>
</dbReference>
<dbReference type="CDD" id="cd02440">
    <property type="entry name" value="AdoMet_MTases"/>
    <property type="match status" value="1"/>
</dbReference>
<evidence type="ECO:0000256" key="3">
    <source>
        <dbReference type="ARBA" id="ARBA00022679"/>
    </source>
</evidence>
<dbReference type="EMBL" id="QYRT01000001">
    <property type="protein sequence ID" value="TIH40947.1"/>
    <property type="molecule type" value="Genomic_DNA"/>
</dbReference>